<proteinExistence type="predicted"/>
<keyword evidence="3" id="KW-1185">Reference proteome</keyword>
<reference evidence="2 3" key="1">
    <citation type="submission" date="2024-10" db="EMBL/GenBank/DDBJ databases">
        <title>The Natural Products Discovery Center: Release of the First 8490 Sequenced Strains for Exploring Actinobacteria Biosynthetic Diversity.</title>
        <authorList>
            <person name="Kalkreuter E."/>
            <person name="Kautsar S.A."/>
            <person name="Yang D."/>
            <person name="Bader C.D."/>
            <person name="Teijaro C.N."/>
            <person name="Fluegel L."/>
            <person name="Davis C.M."/>
            <person name="Simpson J.R."/>
            <person name="Lauterbach L."/>
            <person name="Steele A.D."/>
            <person name="Gui C."/>
            <person name="Meng S."/>
            <person name="Li G."/>
            <person name="Viehrig K."/>
            <person name="Ye F."/>
            <person name="Su P."/>
            <person name="Kiefer A.F."/>
            <person name="Nichols A."/>
            <person name="Cepeda A.J."/>
            <person name="Yan W."/>
            <person name="Fan B."/>
            <person name="Jiang Y."/>
            <person name="Adhikari A."/>
            <person name="Zheng C.-J."/>
            <person name="Schuster L."/>
            <person name="Cowan T.M."/>
            <person name="Smanski M.J."/>
            <person name="Chevrette M.G."/>
            <person name="De Carvalho L.P.S."/>
            <person name="Shen B."/>
        </authorList>
    </citation>
    <scope>NUCLEOTIDE SEQUENCE [LARGE SCALE GENOMIC DNA]</scope>
    <source>
        <strain evidence="2 3">NPDC018013</strain>
    </source>
</reference>
<feature type="region of interest" description="Disordered" evidence="1">
    <location>
        <begin position="1"/>
        <end position="26"/>
    </location>
</feature>
<evidence type="ECO:0000256" key="1">
    <source>
        <dbReference type="SAM" id="MobiDB-lite"/>
    </source>
</evidence>
<dbReference type="EMBL" id="JBIRGH010000010">
    <property type="protein sequence ID" value="MFH8586492.1"/>
    <property type="molecule type" value="Genomic_DNA"/>
</dbReference>
<dbReference type="Proteomes" id="UP001610990">
    <property type="component" value="Unassembled WGS sequence"/>
</dbReference>
<protein>
    <submittedName>
        <fullName evidence="2">Uncharacterized protein</fullName>
    </submittedName>
</protein>
<name>A0ABW7REK3_9ACTN</name>
<organism evidence="2 3">
    <name type="scientific">Streptomyces celluloflavus</name>
    <dbReference type="NCBI Taxonomy" id="58344"/>
    <lineage>
        <taxon>Bacteria</taxon>
        <taxon>Bacillati</taxon>
        <taxon>Actinomycetota</taxon>
        <taxon>Actinomycetes</taxon>
        <taxon>Kitasatosporales</taxon>
        <taxon>Streptomycetaceae</taxon>
        <taxon>Streptomyces</taxon>
    </lineage>
</organism>
<gene>
    <name evidence="2" type="ORF">ACH4GP_19130</name>
</gene>
<accession>A0ABW7REK3</accession>
<sequence>MTLDDQNENAQTSASHDATEAGWQAVRRDGRVRDELINAAYGHPGFVHL</sequence>
<evidence type="ECO:0000313" key="2">
    <source>
        <dbReference type="EMBL" id="MFH8586492.1"/>
    </source>
</evidence>
<comment type="caution">
    <text evidence="2">The sequence shown here is derived from an EMBL/GenBank/DDBJ whole genome shotgun (WGS) entry which is preliminary data.</text>
</comment>
<dbReference type="RefSeq" id="WP_172450404.1">
    <property type="nucleotide sequence ID" value="NZ_JBEZAY010000081.1"/>
</dbReference>
<evidence type="ECO:0000313" key="3">
    <source>
        <dbReference type="Proteomes" id="UP001610990"/>
    </source>
</evidence>